<dbReference type="Proteomes" id="UP000452188">
    <property type="component" value="Unassembled WGS sequence"/>
</dbReference>
<organism evidence="1 4">
    <name type="scientific">Limosilactobacillus reuteri</name>
    <name type="common">Lactobacillus reuteri</name>
    <dbReference type="NCBI Taxonomy" id="1598"/>
    <lineage>
        <taxon>Bacteria</taxon>
        <taxon>Bacillati</taxon>
        <taxon>Bacillota</taxon>
        <taxon>Bacilli</taxon>
        <taxon>Lactobacillales</taxon>
        <taxon>Lactobacillaceae</taxon>
        <taxon>Limosilactobacillus</taxon>
    </lineage>
</organism>
<proteinExistence type="predicted"/>
<evidence type="ECO:0000313" key="3">
    <source>
        <dbReference type="Proteomes" id="UP000316394"/>
    </source>
</evidence>
<reference evidence="2 3" key="1">
    <citation type="submission" date="2019-07" db="EMBL/GenBank/DDBJ databases">
        <title>Gastrointestinal microbiota of Peromyscus leucopus, the white-footed mouse.</title>
        <authorList>
            <person name="Milovic A."/>
            <person name="Bassam K."/>
            <person name="Barbour A.G."/>
        </authorList>
    </citation>
    <scope>NUCLEOTIDE SEQUENCE [LARGE SCALE GENOMIC DNA]</scope>
    <source>
        <strain evidence="2 3">LL7</strain>
    </source>
</reference>
<dbReference type="AlphaFoldDB" id="A0A081NS27"/>
<dbReference type="RefSeq" id="WP_019253922.1">
    <property type="nucleotide sequence ID" value="NZ_CAJSZG010000004.1"/>
</dbReference>
<reference evidence="1 4" key="2">
    <citation type="submission" date="2019-11" db="EMBL/GenBank/DDBJ databases">
        <title>Draft genome sequence of 12 host-associated Lactobacillus reuteri rodent strains.</title>
        <authorList>
            <person name="Zhang S."/>
            <person name="Ozcam M."/>
            <person name="Van Pijkeren J.P."/>
        </authorList>
    </citation>
    <scope>NUCLEOTIDE SEQUENCE [LARGE SCALE GENOMIC DNA]</scope>
    <source>
        <strain evidence="1 4">6799jm-1</strain>
    </source>
</reference>
<evidence type="ECO:0000313" key="1">
    <source>
        <dbReference type="EMBL" id="MRG75303.1"/>
    </source>
</evidence>
<gene>
    <name evidence="2" type="ORF">FOD75_08405</name>
    <name evidence="1" type="ORF">GIX79_05955</name>
</gene>
<protein>
    <submittedName>
        <fullName evidence="1">Uncharacterized protein</fullName>
    </submittedName>
</protein>
<name>A0A081NS27_LIMRT</name>
<evidence type="ECO:0000313" key="2">
    <source>
        <dbReference type="EMBL" id="QDR73087.1"/>
    </source>
</evidence>
<sequence length="99" mass="11055">MIAYKNCTPNELDYTVGKGGKTIISVNGKNIVLTFEDIPAENPKYMDIKILSVPKHVMASIIINAYLKDDTDNLDINKKVKEKLANCINTAVRNRFGLI</sequence>
<dbReference type="Proteomes" id="UP000316394">
    <property type="component" value="Chromosome"/>
</dbReference>
<dbReference type="EMBL" id="CP041676">
    <property type="protein sequence ID" value="QDR73087.1"/>
    <property type="molecule type" value="Genomic_DNA"/>
</dbReference>
<evidence type="ECO:0000313" key="4">
    <source>
        <dbReference type="Proteomes" id="UP000452188"/>
    </source>
</evidence>
<accession>A0A081NS27</accession>
<dbReference type="EMBL" id="WJMV01000018">
    <property type="protein sequence ID" value="MRG75303.1"/>
    <property type="molecule type" value="Genomic_DNA"/>
</dbReference>